<protein>
    <submittedName>
        <fullName evidence="1">Uncharacterized protein</fullName>
    </submittedName>
</protein>
<comment type="caution">
    <text evidence="1">The sequence shown here is derived from an EMBL/GenBank/DDBJ whole genome shotgun (WGS) entry which is preliminary data.</text>
</comment>
<organism evidence="1 2">
    <name type="scientific">Candidatus Nomurabacteria bacterium GW2011_GWB1_44_12</name>
    <dbReference type="NCBI Taxonomy" id="1618748"/>
    <lineage>
        <taxon>Bacteria</taxon>
        <taxon>Candidatus Nomuraibacteriota</taxon>
    </lineage>
</organism>
<dbReference type="EMBL" id="LCHP01000002">
    <property type="protein sequence ID" value="KKT37094.1"/>
    <property type="molecule type" value="Genomic_DNA"/>
</dbReference>
<proteinExistence type="predicted"/>
<gene>
    <name evidence="1" type="ORF">UW25_C0002G0040</name>
</gene>
<dbReference type="Proteomes" id="UP000033815">
    <property type="component" value="Unassembled WGS sequence"/>
</dbReference>
<evidence type="ECO:0000313" key="2">
    <source>
        <dbReference type="Proteomes" id="UP000033815"/>
    </source>
</evidence>
<accession>A0A837IBM6</accession>
<name>A0A837IBM6_9BACT</name>
<dbReference type="AlphaFoldDB" id="A0A837IBM6"/>
<evidence type="ECO:0000313" key="1">
    <source>
        <dbReference type="EMBL" id="KKT37094.1"/>
    </source>
</evidence>
<sequence>MNFDVLRTAKYGGFVNKNSPSTSTGARRAFVLPKLCASILIGISHSRTKENEMKSNLPITLVEATNLICDEKDGLALQLHKAIAYRNASADHSDMHCCKTLASDAKVARIRQEIVDVVRRGILQCGNCKEDSTLGSWRLVDRETMLKCPKCIHLTPLTKSTESFVLDDLLPLVPAPLRDIFAPEQ</sequence>
<reference evidence="1 2" key="1">
    <citation type="journal article" date="2015" name="Nature">
        <title>rRNA introns, odd ribosomes, and small enigmatic genomes across a large radiation of phyla.</title>
        <authorList>
            <person name="Brown C.T."/>
            <person name="Hug L.A."/>
            <person name="Thomas B.C."/>
            <person name="Sharon I."/>
            <person name="Castelle C.J."/>
            <person name="Singh A."/>
            <person name="Wilkins M.J."/>
            <person name="Williams K.H."/>
            <person name="Banfield J.F."/>
        </authorList>
    </citation>
    <scope>NUCLEOTIDE SEQUENCE [LARGE SCALE GENOMIC DNA]</scope>
</reference>